<gene>
    <name evidence="3" type="ORF">Dxin01_02321</name>
</gene>
<name>A0ABP9VBF7_9DEIO</name>
<sequence length="94" mass="9734">MSFVRKPRPYSSGLPSFPSAPTAPSKEPVTPSPKPAPRVRPERGGKSAWATAVTALAVLGLVALLLVGGTGLVGQLWRDAQFRSAAAGVADVQR</sequence>
<keyword evidence="2" id="KW-0472">Membrane</keyword>
<feature type="region of interest" description="Disordered" evidence="1">
    <location>
        <begin position="1"/>
        <end position="45"/>
    </location>
</feature>
<keyword evidence="2" id="KW-0812">Transmembrane</keyword>
<feature type="transmembrane region" description="Helical" evidence="2">
    <location>
        <begin position="48"/>
        <end position="68"/>
    </location>
</feature>
<dbReference type="Proteomes" id="UP001458946">
    <property type="component" value="Unassembled WGS sequence"/>
</dbReference>
<dbReference type="EMBL" id="BAABRN010000025">
    <property type="protein sequence ID" value="GAA5502577.1"/>
    <property type="molecule type" value="Genomic_DNA"/>
</dbReference>
<reference evidence="3 4" key="1">
    <citation type="submission" date="2024-02" db="EMBL/GenBank/DDBJ databases">
        <title>Deinococcus xinjiangensis NBRC 107630.</title>
        <authorList>
            <person name="Ichikawa N."/>
            <person name="Katano-Makiyama Y."/>
            <person name="Hidaka K."/>
        </authorList>
    </citation>
    <scope>NUCLEOTIDE SEQUENCE [LARGE SCALE GENOMIC DNA]</scope>
    <source>
        <strain evidence="3 4">NBRC 107630</strain>
    </source>
</reference>
<evidence type="ECO:0000256" key="1">
    <source>
        <dbReference type="SAM" id="MobiDB-lite"/>
    </source>
</evidence>
<organism evidence="3 4">
    <name type="scientific">Deinococcus xinjiangensis</name>
    <dbReference type="NCBI Taxonomy" id="457454"/>
    <lineage>
        <taxon>Bacteria</taxon>
        <taxon>Thermotogati</taxon>
        <taxon>Deinococcota</taxon>
        <taxon>Deinococci</taxon>
        <taxon>Deinococcales</taxon>
        <taxon>Deinococcaceae</taxon>
        <taxon>Deinococcus</taxon>
    </lineage>
</organism>
<keyword evidence="4" id="KW-1185">Reference proteome</keyword>
<keyword evidence="2" id="KW-1133">Transmembrane helix</keyword>
<accession>A0ABP9VBF7</accession>
<dbReference type="RefSeq" id="WP_353542544.1">
    <property type="nucleotide sequence ID" value="NZ_BAABRN010000025.1"/>
</dbReference>
<proteinExistence type="predicted"/>
<comment type="caution">
    <text evidence="3">The sequence shown here is derived from an EMBL/GenBank/DDBJ whole genome shotgun (WGS) entry which is preliminary data.</text>
</comment>
<evidence type="ECO:0000256" key="2">
    <source>
        <dbReference type="SAM" id="Phobius"/>
    </source>
</evidence>
<evidence type="ECO:0000313" key="3">
    <source>
        <dbReference type="EMBL" id="GAA5502577.1"/>
    </source>
</evidence>
<evidence type="ECO:0000313" key="4">
    <source>
        <dbReference type="Proteomes" id="UP001458946"/>
    </source>
</evidence>
<protein>
    <submittedName>
        <fullName evidence="3">Uncharacterized protein</fullName>
    </submittedName>
</protein>